<proteinExistence type="predicted"/>
<dbReference type="Proteomes" id="UP001293254">
    <property type="component" value="Unassembled WGS sequence"/>
</dbReference>
<protein>
    <submittedName>
        <fullName evidence="2">Uncharacterized protein</fullName>
    </submittedName>
</protein>
<sequence>MVVDISSPLPLPDLVVPSEAGPSYVHASPPQLARNLRRRNPLAPATPSPSDAEDSITPVGDQPTGFSERQVSAAIEVARGNARIASNPVEVIPHGFIPSTEVIPSSSKDASAVVEVAPAAGEPSKSKKRKRKDKNRSKNKSSSKSSKRSSKQSERRAAKEAAQEEENTKHLKELVT</sequence>
<feature type="compositionally biased region" description="Basic and acidic residues" evidence="1">
    <location>
        <begin position="151"/>
        <end position="176"/>
    </location>
</feature>
<accession>A0AAE1Y1L6</accession>
<feature type="compositionally biased region" description="Basic residues" evidence="1">
    <location>
        <begin position="126"/>
        <end position="150"/>
    </location>
</feature>
<reference evidence="2" key="2">
    <citation type="journal article" date="2024" name="Plant">
        <title>Genomic evolution and insights into agronomic trait innovations of Sesamum species.</title>
        <authorList>
            <person name="Miao H."/>
            <person name="Wang L."/>
            <person name="Qu L."/>
            <person name="Liu H."/>
            <person name="Sun Y."/>
            <person name="Le M."/>
            <person name="Wang Q."/>
            <person name="Wei S."/>
            <person name="Zheng Y."/>
            <person name="Lin W."/>
            <person name="Duan Y."/>
            <person name="Cao H."/>
            <person name="Xiong S."/>
            <person name="Wang X."/>
            <person name="Wei L."/>
            <person name="Li C."/>
            <person name="Ma Q."/>
            <person name="Ju M."/>
            <person name="Zhao R."/>
            <person name="Li G."/>
            <person name="Mu C."/>
            <person name="Tian Q."/>
            <person name="Mei H."/>
            <person name="Zhang T."/>
            <person name="Gao T."/>
            <person name="Zhang H."/>
        </authorList>
    </citation>
    <scope>NUCLEOTIDE SEQUENCE</scope>
    <source>
        <strain evidence="2">3651</strain>
    </source>
</reference>
<organism evidence="2 3">
    <name type="scientific">Sesamum alatum</name>
    <dbReference type="NCBI Taxonomy" id="300844"/>
    <lineage>
        <taxon>Eukaryota</taxon>
        <taxon>Viridiplantae</taxon>
        <taxon>Streptophyta</taxon>
        <taxon>Embryophyta</taxon>
        <taxon>Tracheophyta</taxon>
        <taxon>Spermatophyta</taxon>
        <taxon>Magnoliopsida</taxon>
        <taxon>eudicotyledons</taxon>
        <taxon>Gunneridae</taxon>
        <taxon>Pentapetalae</taxon>
        <taxon>asterids</taxon>
        <taxon>lamiids</taxon>
        <taxon>Lamiales</taxon>
        <taxon>Pedaliaceae</taxon>
        <taxon>Sesamum</taxon>
    </lineage>
</organism>
<evidence type="ECO:0000256" key="1">
    <source>
        <dbReference type="SAM" id="MobiDB-lite"/>
    </source>
</evidence>
<comment type="caution">
    <text evidence="2">The sequence shown here is derived from an EMBL/GenBank/DDBJ whole genome shotgun (WGS) entry which is preliminary data.</text>
</comment>
<feature type="compositionally biased region" description="Low complexity" evidence="1">
    <location>
        <begin position="110"/>
        <end position="123"/>
    </location>
</feature>
<evidence type="ECO:0000313" key="2">
    <source>
        <dbReference type="EMBL" id="KAK4421591.1"/>
    </source>
</evidence>
<evidence type="ECO:0000313" key="3">
    <source>
        <dbReference type="Proteomes" id="UP001293254"/>
    </source>
</evidence>
<keyword evidence="3" id="KW-1185">Reference proteome</keyword>
<dbReference type="EMBL" id="JACGWO010000008">
    <property type="protein sequence ID" value="KAK4421591.1"/>
    <property type="molecule type" value="Genomic_DNA"/>
</dbReference>
<feature type="compositionally biased region" description="Low complexity" evidence="1">
    <location>
        <begin position="1"/>
        <end position="18"/>
    </location>
</feature>
<dbReference type="AlphaFoldDB" id="A0AAE1Y1L6"/>
<name>A0AAE1Y1L6_9LAMI</name>
<gene>
    <name evidence="2" type="ORF">Salat_2109700</name>
</gene>
<feature type="region of interest" description="Disordered" evidence="1">
    <location>
        <begin position="1"/>
        <end position="71"/>
    </location>
</feature>
<reference evidence="2" key="1">
    <citation type="submission" date="2020-06" db="EMBL/GenBank/DDBJ databases">
        <authorList>
            <person name="Li T."/>
            <person name="Hu X."/>
            <person name="Zhang T."/>
            <person name="Song X."/>
            <person name="Zhang H."/>
            <person name="Dai N."/>
            <person name="Sheng W."/>
            <person name="Hou X."/>
            <person name="Wei L."/>
        </authorList>
    </citation>
    <scope>NUCLEOTIDE SEQUENCE</scope>
    <source>
        <strain evidence="2">3651</strain>
        <tissue evidence="2">Leaf</tissue>
    </source>
</reference>
<feature type="region of interest" description="Disordered" evidence="1">
    <location>
        <begin position="99"/>
        <end position="176"/>
    </location>
</feature>